<feature type="site" description="Interaction with DNA" evidence="3">
    <location>
        <position position="499"/>
    </location>
</feature>
<organism evidence="5 6">
    <name type="scientific">Zasmidium cellare ATCC 36951</name>
    <dbReference type="NCBI Taxonomy" id="1080233"/>
    <lineage>
        <taxon>Eukaryota</taxon>
        <taxon>Fungi</taxon>
        <taxon>Dikarya</taxon>
        <taxon>Ascomycota</taxon>
        <taxon>Pezizomycotina</taxon>
        <taxon>Dothideomycetes</taxon>
        <taxon>Dothideomycetidae</taxon>
        <taxon>Mycosphaerellales</taxon>
        <taxon>Mycosphaerellaceae</taxon>
        <taxon>Zasmidium</taxon>
    </lineage>
</organism>
<dbReference type="RefSeq" id="XP_033662176.1">
    <property type="nucleotide sequence ID" value="XM_033808984.1"/>
</dbReference>
<dbReference type="PANTHER" id="PTHR12415">
    <property type="entry name" value="TYROSYL-DNA PHOSPHODIESTERASE 1"/>
    <property type="match status" value="1"/>
</dbReference>
<dbReference type="GO" id="GO:0003697">
    <property type="term" value="F:single-stranded DNA binding"/>
    <property type="evidence" value="ECO:0007669"/>
    <property type="project" value="TreeGrafter"/>
</dbReference>
<dbReference type="Gene3D" id="3.30.870.10">
    <property type="entry name" value="Endonuclease Chain A"/>
    <property type="match status" value="2"/>
</dbReference>
<gene>
    <name evidence="5" type="ORF">M409DRAFT_28325</name>
</gene>
<dbReference type="CDD" id="cd09122">
    <property type="entry name" value="PLDc_Tdp1_1"/>
    <property type="match status" value="1"/>
</dbReference>
<dbReference type="OrthoDB" id="47785at2759"/>
<feature type="compositionally biased region" description="Acidic residues" evidence="4">
    <location>
        <begin position="541"/>
        <end position="555"/>
    </location>
</feature>
<protein>
    <recommendedName>
        <fullName evidence="7">PLD phosphodiesterase domain-containing protein</fullName>
    </recommendedName>
</protein>
<feature type="active site" description="Proton donor/acceptor" evidence="1">
    <location>
        <position position="477"/>
    </location>
</feature>
<evidence type="ECO:0000256" key="1">
    <source>
        <dbReference type="PIRSR" id="PIRSR610347-1"/>
    </source>
</evidence>
<dbReference type="SUPFAM" id="SSF56024">
    <property type="entry name" value="Phospholipase D/nuclease"/>
    <property type="match status" value="2"/>
</dbReference>
<feature type="region of interest" description="Disordered" evidence="4">
    <location>
        <begin position="535"/>
        <end position="556"/>
    </location>
</feature>
<dbReference type="Proteomes" id="UP000799537">
    <property type="component" value="Unassembled WGS sequence"/>
</dbReference>
<feature type="binding site" evidence="2">
    <location>
        <position position="479"/>
    </location>
    <ligand>
        <name>substrate</name>
    </ligand>
</feature>
<dbReference type="GO" id="GO:0006281">
    <property type="term" value="P:DNA repair"/>
    <property type="evidence" value="ECO:0007669"/>
    <property type="project" value="InterPro"/>
</dbReference>
<evidence type="ECO:0000256" key="4">
    <source>
        <dbReference type="SAM" id="MobiDB-lite"/>
    </source>
</evidence>
<feature type="binding site" evidence="2">
    <location>
        <position position="239"/>
    </location>
    <ligand>
        <name>substrate</name>
    </ligand>
</feature>
<feature type="compositionally biased region" description="Basic and acidic residues" evidence="4">
    <location>
        <begin position="1"/>
        <end position="10"/>
    </location>
</feature>
<dbReference type="Pfam" id="PF06087">
    <property type="entry name" value="Tyr-DNA_phospho"/>
    <property type="match status" value="1"/>
</dbReference>
<name>A0A6A6C2E1_ZASCE</name>
<keyword evidence="6" id="KW-1185">Reference proteome</keyword>
<dbReference type="PANTHER" id="PTHR12415:SF4">
    <property type="entry name" value="TYROSYL-DNA PHOSPHODIESTERASE DOMAIN-CONTAINING PROTEIN"/>
    <property type="match status" value="1"/>
</dbReference>
<dbReference type="InterPro" id="IPR010347">
    <property type="entry name" value="Tdp1"/>
</dbReference>
<evidence type="ECO:0000313" key="5">
    <source>
        <dbReference type="EMBL" id="KAF2161287.1"/>
    </source>
</evidence>
<feature type="active site" description="Nucleophile" evidence="1">
    <location>
        <position position="237"/>
    </location>
</feature>
<accession>A0A6A6C2E1</accession>
<dbReference type="GO" id="GO:0005634">
    <property type="term" value="C:nucleus"/>
    <property type="evidence" value="ECO:0007669"/>
    <property type="project" value="InterPro"/>
</dbReference>
<feature type="compositionally biased region" description="Basic and acidic residues" evidence="4">
    <location>
        <begin position="102"/>
        <end position="117"/>
    </location>
</feature>
<feature type="compositionally biased region" description="Basic and acidic residues" evidence="4">
    <location>
        <begin position="26"/>
        <end position="37"/>
    </location>
</feature>
<evidence type="ECO:0000256" key="3">
    <source>
        <dbReference type="PIRSR" id="PIRSR610347-3"/>
    </source>
</evidence>
<feature type="region of interest" description="Disordered" evidence="4">
    <location>
        <begin position="1"/>
        <end position="66"/>
    </location>
</feature>
<evidence type="ECO:0000313" key="6">
    <source>
        <dbReference type="Proteomes" id="UP000799537"/>
    </source>
</evidence>
<reference evidence="5" key="1">
    <citation type="journal article" date="2020" name="Stud. Mycol.">
        <title>101 Dothideomycetes genomes: a test case for predicting lifestyles and emergence of pathogens.</title>
        <authorList>
            <person name="Haridas S."/>
            <person name="Albert R."/>
            <person name="Binder M."/>
            <person name="Bloem J."/>
            <person name="Labutti K."/>
            <person name="Salamov A."/>
            <person name="Andreopoulos B."/>
            <person name="Baker S."/>
            <person name="Barry K."/>
            <person name="Bills G."/>
            <person name="Bluhm B."/>
            <person name="Cannon C."/>
            <person name="Castanera R."/>
            <person name="Culley D."/>
            <person name="Daum C."/>
            <person name="Ezra D."/>
            <person name="Gonzalez J."/>
            <person name="Henrissat B."/>
            <person name="Kuo A."/>
            <person name="Liang C."/>
            <person name="Lipzen A."/>
            <person name="Lutzoni F."/>
            <person name="Magnuson J."/>
            <person name="Mondo S."/>
            <person name="Nolan M."/>
            <person name="Ohm R."/>
            <person name="Pangilinan J."/>
            <person name="Park H.-J."/>
            <person name="Ramirez L."/>
            <person name="Alfaro M."/>
            <person name="Sun H."/>
            <person name="Tritt A."/>
            <person name="Yoshinaga Y."/>
            <person name="Zwiers L.-H."/>
            <person name="Turgeon B."/>
            <person name="Goodwin S."/>
            <person name="Spatafora J."/>
            <person name="Crous P."/>
            <person name="Grigoriev I."/>
        </authorList>
    </citation>
    <scope>NUCLEOTIDE SEQUENCE</scope>
    <source>
        <strain evidence="5">ATCC 36951</strain>
    </source>
</reference>
<sequence length="592" mass="66394">MSLAEQDTKPAMDATVAQPQGGIFGLDRKAMEEERLARAASRKRERSISPPTTSRKAPKVEQTELQETTITMNSGAMLKMFSSGVQQQQQDRKPATANRAINEMKKEHSPGKIKSEPQEATGIRPESLPSGSLKYPYGVIKKTWAFGHERTGNEVKIEEVLEASTLKTAVLSAFQWDTDWILPKLKTPLHGGKTKCIFIMHAKEDEERDKIREWASEAESFLRVCLPPMRGLVWCMHSKLMLLFHPDKLRIAIPTANLLNFDWGETGQMENTVWMIDLPRLPQGSRNSIDDLTFFGKELMHFIEKQGLDQNARDGLLAFGFTATKDMAFIHTIGGVHYRQQAERTGLLGLSRAIRELKLTASDLEIDFAASSIGQLNEKYLQDVYSSACGQDLIAQAASAKSKASADFFKKGAKKKSLAPDVNEKLRVYFPTEETVKASTAGAAGTICLQRSYFEAKTFPRDIFRDYKSTRPGLLSHNKIMCARGKGVGWVYVGSSNMSKSAWGELPKERNEKKITCRNWECGVLLPVARQTSVNVKQEVEGEDSETEDSDEEPEQAAMVEMEAFKGIIDLPFECPGETYNGREPWYFKEEH</sequence>
<dbReference type="EMBL" id="ML993620">
    <property type="protein sequence ID" value="KAF2161287.1"/>
    <property type="molecule type" value="Genomic_DNA"/>
</dbReference>
<dbReference type="AlphaFoldDB" id="A0A6A6C2E1"/>
<dbReference type="GeneID" id="54562256"/>
<evidence type="ECO:0000256" key="2">
    <source>
        <dbReference type="PIRSR" id="PIRSR610347-2"/>
    </source>
</evidence>
<dbReference type="GO" id="GO:0017005">
    <property type="term" value="F:3'-tyrosyl-DNA phosphodiesterase activity"/>
    <property type="evidence" value="ECO:0007669"/>
    <property type="project" value="TreeGrafter"/>
</dbReference>
<proteinExistence type="predicted"/>
<dbReference type="GO" id="GO:0003690">
    <property type="term" value="F:double-stranded DNA binding"/>
    <property type="evidence" value="ECO:0007669"/>
    <property type="project" value="TreeGrafter"/>
</dbReference>
<evidence type="ECO:0008006" key="7">
    <source>
        <dbReference type="Google" id="ProtNLM"/>
    </source>
</evidence>
<feature type="region of interest" description="Disordered" evidence="4">
    <location>
        <begin position="102"/>
        <end position="128"/>
    </location>
</feature>